<evidence type="ECO:0000259" key="7">
    <source>
        <dbReference type="Pfam" id="PF00266"/>
    </source>
</evidence>
<comment type="catalytic activity">
    <reaction evidence="6">
        <text>(sulfur carrier)-H + L-cysteine = (sulfur carrier)-SH + L-alanine</text>
        <dbReference type="Rhea" id="RHEA:43892"/>
        <dbReference type="Rhea" id="RHEA-COMP:14737"/>
        <dbReference type="Rhea" id="RHEA-COMP:14739"/>
        <dbReference type="ChEBI" id="CHEBI:29917"/>
        <dbReference type="ChEBI" id="CHEBI:35235"/>
        <dbReference type="ChEBI" id="CHEBI:57972"/>
        <dbReference type="ChEBI" id="CHEBI:64428"/>
        <dbReference type="EC" id="2.8.1.7"/>
    </reaction>
</comment>
<dbReference type="Proteomes" id="UP000824123">
    <property type="component" value="Unassembled WGS sequence"/>
</dbReference>
<evidence type="ECO:0000256" key="5">
    <source>
        <dbReference type="ARBA" id="ARBA00022898"/>
    </source>
</evidence>
<dbReference type="Gene3D" id="3.90.1150.10">
    <property type="entry name" value="Aspartate Aminotransferase, domain 1"/>
    <property type="match status" value="1"/>
</dbReference>
<reference evidence="8" key="2">
    <citation type="journal article" date="2021" name="PeerJ">
        <title>Extensive microbial diversity within the chicken gut microbiome revealed by metagenomics and culture.</title>
        <authorList>
            <person name="Gilroy R."/>
            <person name="Ravi A."/>
            <person name="Getino M."/>
            <person name="Pursley I."/>
            <person name="Horton D.L."/>
            <person name="Alikhan N.F."/>
            <person name="Baker D."/>
            <person name="Gharbi K."/>
            <person name="Hall N."/>
            <person name="Watson M."/>
            <person name="Adriaenssens E.M."/>
            <person name="Foster-Nyarko E."/>
            <person name="Jarju S."/>
            <person name="Secka A."/>
            <person name="Antonio M."/>
            <person name="Oren A."/>
            <person name="Chaudhuri R.R."/>
            <person name="La Ragione R."/>
            <person name="Hildebrand F."/>
            <person name="Pallen M.J."/>
        </authorList>
    </citation>
    <scope>NUCLEOTIDE SEQUENCE</scope>
    <source>
        <strain evidence="8">ChiSxjej2B14-8506</strain>
    </source>
</reference>
<dbReference type="PANTHER" id="PTHR43586">
    <property type="entry name" value="CYSTEINE DESULFURASE"/>
    <property type="match status" value="1"/>
</dbReference>
<dbReference type="InterPro" id="IPR015421">
    <property type="entry name" value="PyrdxlP-dep_Trfase_major"/>
</dbReference>
<keyword evidence="4" id="KW-0808">Transferase</keyword>
<evidence type="ECO:0000256" key="3">
    <source>
        <dbReference type="ARBA" id="ARBA00012239"/>
    </source>
</evidence>
<dbReference type="SUPFAM" id="SSF53383">
    <property type="entry name" value="PLP-dependent transferases"/>
    <property type="match status" value="1"/>
</dbReference>
<dbReference type="EMBL" id="DVNK01000034">
    <property type="protein sequence ID" value="HIU46639.1"/>
    <property type="molecule type" value="Genomic_DNA"/>
</dbReference>
<name>A0A9D1S464_9FIRM</name>
<comment type="caution">
    <text evidence="8">The sequence shown here is derived from an EMBL/GenBank/DDBJ whole genome shotgun (WGS) entry which is preliminary data.</text>
</comment>
<dbReference type="GO" id="GO:0008483">
    <property type="term" value="F:transaminase activity"/>
    <property type="evidence" value="ECO:0007669"/>
    <property type="project" value="UniProtKB-KW"/>
</dbReference>
<proteinExistence type="inferred from homology"/>
<reference evidence="8" key="1">
    <citation type="submission" date="2020-10" db="EMBL/GenBank/DDBJ databases">
        <authorList>
            <person name="Gilroy R."/>
        </authorList>
    </citation>
    <scope>NUCLEOTIDE SEQUENCE</scope>
    <source>
        <strain evidence="8">ChiSxjej2B14-8506</strain>
    </source>
</reference>
<dbReference type="InterPro" id="IPR015424">
    <property type="entry name" value="PyrdxlP-dep_Trfase"/>
</dbReference>
<dbReference type="EC" id="2.8.1.7" evidence="3"/>
<dbReference type="PANTHER" id="PTHR43586:SF4">
    <property type="entry name" value="ISOPENICILLIN N EPIMERASE"/>
    <property type="match status" value="1"/>
</dbReference>
<comment type="similarity">
    <text evidence="2">Belongs to the class-V pyridoxal-phosphate-dependent aminotransferase family. Csd subfamily.</text>
</comment>
<dbReference type="GO" id="GO:0031071">
    <property type="term" value="F:cysteine desulfurase activity"/>
    <property type="evidence" value="ECO:0007669"/>
    <property type="project" value="UniProtKB-EC"/>
</dbReference>
<protein>
    <recommendedName>
        <fullName evidence="3">cysteine desulfurase</fullName>
        <ecNumber evidence="3">2.8.1.7</ecNumber>
    </recommendedName>
</protein>
<evidence type="ECO:0000256" key="6">
    <source>
        <dbReference type="ARBA" id="ARBA00050776"/>
    </source>
</evidence>
<dbReference type="AlphaFoldDB" id="A0A9D1S464"/>
<dbReference type="CDD" id="cd06453">
    <property type="entry name" value="SufS_like"/>
    <property type="match status" value="1"/>
</dbReference>
<dbReference type="PIRSF" id="PIRSF005572">
    <property type="entry name" value="NifS"/>
    <property type="match status" value="1"/>
</dbReference>
<dbReference type="GO" id="GO:0006534">
    <property type="term" value="P:cysteine metabolic process"/>
    <property type="evidence" value="ECO:0007669"/>
    <property type="project" value="InterPro"/>
</dbReference>
<comment type="cofactor">
    <cofactor evidence="1">
        <name>pyridoxal 5'-phosphate</name>
        <dbReference type="ChEBI" id="CHEBI:597326"/>
    </cofactor>
</comment>
<evidence type="ECO:0000256" key="2">
    <source>
        <dbReference type="ARBA" id="ARBA00010447"/>
    </source>
</evidence>
<dbReference type="GO" id="GO:0030170">
    <property type="term" value="F:pyridoxal phosphate binding"/>
    <property type="evidence" value="ECO:0007669"/>
    <property type="project" value="InterPro"/>
</dbReference>
<dbReference type="InterPro" id="IPR010970">
    <property type="entry name" value="Cys_dSase_SufS"/>
</dbReference>
<feature type="domain" description="Aminotransferase class V" evidence="7">
    <location>
        <begin position="2"/>
        <end position="374"/>
    </location>
</feature>
<dbReference type="InterPro" id="IPR016454">
    <property type="entry name" value="Cysteine_dSase"/>
</dbReference>
<dbReference type="Pfam" id="PF00266">
    <property type="entry name" value="Aminotran_5"/>
    <property type="match status" value="1"/>
</dbReference>
<keyword evidence="5" id="KW-0663">Pyridoxal phosphate</keyword>
<keyword evidence="8" id="KW-0032">Aminotransferase</keyword>
<organism evidence="8 9">
    <name type="scientific">Candidatus Fimadaptatus faecigallinarum</name>
    <dbReference type="NCBI Taxonomy" id="2840814"/>
    <lineage>
        <taxon>Bacteria</taxon>
        <taxon>Bacillati</taxon>
        <taxon>Bacillota</taxon>
        <taxon>Clostridia</taxon>
        <taxon>Eubacteriales</taxon>
        <taxon>Candidatus Fimadaptatus</taxon>
    </lineage>
</organism>
<dbReference type="NCBIfam" id="TIGR01977">
    <property type="entry name" value="am_tr_V_EF2568"/>
    <property type="match status" value="1"/>
</dbReference>
<sequence length="385" mass="40654">MIYLDNAATTFPKPRATVEAVARAMMLYGANPGRSAHRLSLRAAHEVWGCREKLARLIGASDPTHIIFCLNCTDALNMAIQGNIKPGMHVITTALEHNSVLRQLAPLKRSGNIELTILQPDQNGTVTVEQFEQAFTPQTGLVVCTHASNVTGAIQPVAGIGALCRKRGVRFVLDAAQTAGMLDINASAIGCDLIAMPGHKGLYGPMGTGVLYIRPGIEVTPLRLGGTGSSSQSVYQPSDLPERMESGTLNLPGITGLSAGLDFVIEQGALIRERERMLTAQLLDGLHRIPGARVLGPQTADARAGVVSFNIGALPSTDVADALNTLSDNEAQCIAVRAGLHCAPLVHEYYGTLEQGAVRVSVGAFNNSADIETLLAALLDIARNA</sequence>
<evidence type="ECO:0000256" key="1">
    <source>
        <dbReference type="ARBA" id="ARBA00001933"/>
    </source>
</evidence>
<dbReference type="Gene3D" id="3.40.640.10">
    <property type="entry name" value="Type I PLP-dependent aspartate aminotransferase-like (Major domain)"/>
    <property type="match status" value="1"/>
</dbReference>
<dbReference type="InterPro" id="IPR000192">
    <property type="entry name" value="Aminotrans_V_dom"/>
</dbReference>
<dbReference type="InterPro" id="IPR015422">
    <property type="entry name" value="PyrdxlP-dep_Trfase_small"/>
</dbReference>
<accession>A0A9D1S464</accession>
<evidence type="ECO:0000256" key="4">
    <source>
        <dbReference type="ARBA" id="ARBA00022679"/>
    </source>
</evidence>
<evidence type="ECO:0000313" key="9">
    <source>
        <dbReference type="Proteomes" id="UP000824123"/>
    </source>
</evidence>
<gene>
    <name evidence="8" type="ORF">IAC59_05225</name>
</gene>
<evidence type="ECO:0000313" key="8">
    <source>
        <dbReference type="EMBL" id="HIU46639.1"/>
    </source>
</evidence>
<dbReference type="InterPro" id="IPR010969">
    <property type="entry name" value="Cys_dSase-rel_unknwn_funct"/>
</dbReference>